<keyword evidence="2" id="KW-1185">Reference proteome</keyword>
<protein>
    <submittedName>
        <fullName evidence="1">Uncharacterized protein</fullName>
    </submittedName>
</protein>
<gene>
    <name evidence="1" type="ORF">FA15DRAFT_711907</name>
</gene>
<sequence length="224" mass="24663">MGGRWRRAVAMGGDEQAGAMGGQWAVGREGGSTKDHNKILGRALLQDLLPFGHTKKTISQILEQPKPLNHLQSPETARIYVSPANQTDTSKLSVPIHTNVKLVEKKTLNTFQTMTNAASTSFTPTALRAHILGITTKIKTTGTPMPTTLMTMETTTITQTESRRLQIKNGGNVTPSPMVEHDDGYVLTTDECLEIQMDYFRKLGLFDYKSTDTPDCQSGSWGYF</sequence>
<evidence type="ECO:0000313" key="1">
    <source>
        <dbReference type="EMBL" id="TFK16374.1"/>
    </source>
</evidence>
<evidence type="ECO:0000313" key="2">
    <source>
        <dbReference type="Proteomes" id="UP000307440"/>
    </source>
</evidence>
<dbReference type="EMBL" id="ML210887">
    <property type="protein sequence ID" value="TFK16374.1"/>
    <property type="molecule type" value="Genomic_DNA"/>
</dbReference>
<dbReference type="AlphaFoldDB" id="A0A5C3K954"/>
<proteinExistence type="predicted"/>
<accession>A0A5C3K954</accession>
<organism evidence="1 2">
    <name type="scientific">Coprinopsis marcescibilis</name>
    <name type="common">Agaric fungus</name>
    <name type="synonym">Psathyrella marcescibilis</name>
    <dbReference type="NCBI Taxonomy" id="230819"/>
    <lineage>
        <taxon>Eukaryota</taxon>
        <taxon>Fungi</taxon>
        <taxon>Dikarya</taxon>
        <taxon>Basidiomycota</taxon>
        <taxon>Agaricomycotina</taxon>
        <taxon>Agaricomycetes</taxon>
        <taxon>Agaricomycetidae</taxon>
        <taxon>Agaricales</taxon>
        <taxon>Agaricineae</taxon>
        <taxon>Psathyrellaceae</taxon>
        <taxon>Coprinopsis</taxon>
    </lineage>
</organism>
<name>A0A5C3K954_COPMA</name>
<reference evidence="1 2" key="1">
    <citation type="journal article" date="2019" name="Nat. Ecol. Evol.">
        <title>Megaphylogeny resolves global patterns of mushroom evolution.</title>
        <authorList>
            <person name="Varga T."/>
            <person name="Krizsan K."/>
            <person name="Foldi C."/>
            <person name="Dima B."/>
            <person name="Sanchez-Garcia M."/>
            <person name="Sanchez-Ramirez S."/>
            <person name="Szollosi G.J."/>
            <person name="Szarkandi J.G."/>
            <person name="Papp V."/>
            <person name="Albert L."/>
            <person name="Andreopoulos W."/>
            <person name="Angelini C."/>
            <person name="Antonin V."/>
            <person name="Barry K.W."/>
            <person name="Bougher N.L."/>
            <person name="Buchanan P."/>
            <person name="Buyck B."/>
            <person name="Bense V."/>
            <person name="Catcheside P."/>
            <person name="Chovatia M."/>
            <person name="Cooper J."/>
            <person name="Damon W."/>
            <person name="Desjardin D."/>
            <person name="Finy P."/>
            <person name="Geml J."/>
            <person name="Haridas S."/>
            <person name="Hughes K."/>
            <person name="Justo A."/>
            <person name="Karasinski D."/>
            <person name="Kautmanova I."/>
            <person name="Kiss B."/>
            <person name="Kocsube S."/>
            <person name="Kotiranta H."/>
            <person name="LaButti K.M."/>
            <person name="Lechner B.E."/>
            <person name="Liimatainen K."/>
            <person name="Lipzen A."/>
            <person name="Lukacs Z."/>
            <person name="Mihaltcheva S."/>
            <person name="Morgado L.N."/>
            <person name="Niskanen T."/>
            <person name="Noordeloos M.E."/>
            <person name="Ohm R.A."/>
            <person name="Ortiz-Santana B."/>
            <person name="Ovrebo C."/>
            <person name="Racz N."/>
            <person name="Riley R."/>
            <person name="Savchenko A."/>
            <person name="Shiryaev A."/>
            <person name="Soop K."/>
            <person name="Spirin V."/>
            <person name="Szebenyi C."/>
            <person name="Tomsovsky M."/>
            <person name="Tulloss R.E."/>
            <person name="Uehling J."/>
            <person name="Grigoriev I.V."/>
            <person name="Vagvolgyi C."/>
            <person name="Papp T."/>
            <person name="Martin F.M."/>
            <person name="Miettinen O."/>
            <person name="Hibbett D.S."/>
            <person name="Nagy L.G."/>
        </authorList>
    </citation>
    <scope>NUCLEOTIDE SEQUENCE [LARGE SCALE GENOMIC DNA]</scope>
    <source>
        <strain evidence="1 2">CBS 121175</strain>
    </source>
</reference>
<dbReference type="Proteomes" id="UP000307440">
    <property type="component" value="Unassembled WGS sequence"/>
</dbReference>